<feature type="domain" description="EGF-like" evidence="3">
    <location>
        <begin position="268"/>
        <end position="305"/>
    </location>
</feature>
<feature type="signal peptide" evidence="2">
    <location>
        <begin position="1"/>
        <end position="23"/>
    </location>
</feature>
<proteinExistence type="predicted"/>
<dbReference type="EMBL" id="JAKUCV010006399">
    <property type="protein sequence ID" value="KAJ4827525.1"/>
    <property type="molecule type" value="Genomic_DNA"/>
</dbReference>
<dbReference type="Proteomes" id="UP001141552">
    <property type="component" value="Unassembled WGS sequence"/>
</dbReference>
<evidence type="ECO:0000256" key="2">
    <source>
        <dbReference type="SAM" id="SignalP"/>
    </source>
</evidence>
<reference evidence="4" key="2">
    <citation type="journal article" date="2023" name="Plants (Basel)">
        <title>Annotation of the Turnera subulata (Passifloraceae) Draft Genome Reveals the S-Locus Evolved after the Divergence of Turneroideae from Passifloroideae in a Stepwise Manner.</title>
        <authorList>
            <person name="Henning P.M."/>
            <person name="Roalson E.H."/>
            <person name="Mir W."/>
            <person name="McCubbin A.G."/>
            <person name="Shore J.S."/>
        </authorList>
    </citation>
    <scope>NUCLEOTIDE SEQUENCE</scope>
    <source>
        <strain evidence="4">F60SS</strain>
    </source>
</reference>
<accession>A0A9Q0FB55</accession>
<organism evidence="4 5">
    <name type="scientific">Turnera subulata</name>
    <dbReference type="NCBI Taxonomy" id="218843"/>
    <lineage>
        <taxon>Eukaryota</taxon>
        <taxon>Viridiplantae</taxon>
        <taxon>Streptophyta</taxon>
        <taxon>Embryophyta</taxon>
        <taxon>Tracheophyta</taxon>
        <taxon>Spermatophyta</taxon>
        <taxon>Magnoliopsida</taxon>
        <taxon>eudicotyledons</taxon>
        <taxon>Gunneridae</taxon>
        <taxon>Pentapetalae</taxon>
        <taxon>rosids</taxon>
        <taxon>fabids</taxon>
        <taxon>Malpighiales</taxon>
        <taxon>Passifloraceae</taxon>
        <taxon>Turnera</taxon>
    </lineage>
</organism>
<evidence type="ECO:0000313" key="5">
    <source>
        <dbReference type="Proteomes" id="UP001141552"/>
    </source>
</evidence>
<feature type="chain" id="PRO_5040320821" description="EGF-like domain-containing protein" evidence="2">
    <location>
        <begin position="24"/>
        <end position="370"/>
    </location>
</feature>
<dbReference type="AlphaFoldDB" id="A0A9Q0FB55"/>
<evidence type="ECO:0000313" key="4">
    <source>
        <dbReference type="EMBL" id="KAJ4827525.1"/>
    </source>
</evidence>
<dbReference type="PANTHER" id="PTHR33881:SF7">
    <property type="entry name" value="NEUROGENIC LOCUS NOTCH-LIKE PROTEIN"/>
    <property type="match status" value="1"/>
</dbReference>
<dbReference type="PANTHER" id="PTHR33881">
    <property type="entry name" value="NEUROGENIC LOCUS NOTCH-LIKE PROTEIN"/>
    <property type="match status" value="1"/>
</dbReference>
<dbReference type="InterPro" id="IPR000742">
    <property type="entry name" value="EGF"/>
</dbReference>
<keyword evidence="2" id="KW-0732">Signal</keyword>
<gene>
    <name evidence="4" type="ORF">Tsubulata_028041</name>
</gene>
<comment type="caution">
    <text evidence="4">The sequence shown here is derived from an EMBL/GenBank/DDBJ whole genome shotgun (WGS) entry which is preliminary data.</text>
</comment>
<evidence type="ECO:0000259" key="3">
    <source>
        <dbReference type="PROSITE" id="PS50026"/>
    </source>
</evidence>
<evidence type="ECO:0000256" key="1">
    <source>
        <dbReference type="PROSITE-ProRule" id="PRU00076"/>
    </source>
</evidence>
<protein>
    <recommendedName>
        <fullName evidence="3">EGF-like domain-containing protein</fullName>
    </recommendedName>
</protein>
<dbReference type="PROSITE" id="PS50026">
    <property type="entry name" value="EGF_3"/>
    <property type="match status" value="1"/>
</dbReference>
<keyword evidence="5" id="KW-1185">Reference proteome</keyword>
<sequence>MATYIRSTTYLLGLLLVLQPMIASSDFLSPLLSPVLDDVCKHVECGKGTCKPSQNSSFFYECECDQGWKQTRADDDEFLQFLPCIVPNCSMDYSCMAAAPPSAKDKTSKANESIFDPCFWTDCGGGSCNKTSKFTYNCACEEGYYNLLNVSSFPCFRECAIGMDCSRLGIPMSNKSASPTSALSEDGKNRDKVCKHVECGKGTCKPSRHSGLFYECECDQGWKQTRPDNDDFLKFLPCIVPNCSMDYSCMPAPPPSVKDKTSKDNKSILDPCFWTDCGGGGSCNRTSKLTYNCVCQEGYYNLFNKSSFPCFKECAIGMDCMRLGITVSNTSASPTSALSDNGKSGADSVLETNFSWLMIFFMSLGLIQWN</sequence>
<keyword evidence="1" id="KW-0245">EGF-like domain</keyword>
<comment type="caution">
    <text evidence="1">Lacks conserved residue(s) required for the propagation of feature annotation.</text>
</comment>
<dbReference type="OrthoDB" id="1914642at2759"/>
<reference evidence="4" key="1">
    <citation type="submission" date="2022-02" db="EMBL/GenBank/DDBJ databases">
        <authorList>
            <person name="Henning P.M."/>
            <person name="McCubbin A.G."/>
            <person name="Shore J.S."/>
        </authorList>
    </citation>
    <scope>NUCLEOTIDE SEQUENCE</scope>
    <source>
        <strain evidence="4">F60SS</strain>
        <tissue evidence="4">Leaves</tissue>
    </source>
</reference>
<name>A0A9Q0FB55_9ROSI</name>
<dbReference type="SMART" id="SM00181">
    <property type="entry name" value="EGF"/>
    <property type="match status" value="4"/>
</dbReference>